<dbReference type="PROSITE" id="PS50110">
    <property type="entry name" value="RESPONSE_REGULATORY"/>
    <property type="match status" value="1"/>
</dbReference>
<feature type="modified residue" description="4-aspartylphosphate" evidence="6">
    <location>
        <position position="54"/>
    </location>
</feature>
<gene>
    <name evidence="10" type="ORF">J2Z65_005950</name>
</gene>
<dbReference type="EMBL" id="JAGGKV010000024">
    <property type="protein sequence ID" value="MBP1966690.1"/>
    <property type="molecule type" value="Genomic_DNA"/>
</dbReference>
<dbReference type="GO" id="GO:0003677">
    <property type="term" value="F:DNA binding"/>
    <property type="evidence" value="ECO:0007669"/>
    <property type="project" value="UniProtKB-KW"/>
</dbReference>
<evidence type="ECO:0000256" key="4">
    <source>
        <dbReference type="ARBA" id="ARBA00023125"/>
    </source>
</evidence>
<proteinExistence type="predicted"/>
<evidence type="ECO:0000259" key="9">
    <source>
        <dbReference type="PROSITE" id="PS51755"/>
    </source>
</evidence>
<keyword evidence="5" id="KW-0804">Transcription</keyword>
<dbReference type="RefSeq" id="WP_167055398.1">
    <property type="nucleotide sequence ID" value="NZ_JAAOZR010000010.1"/>
</dbReference>
<organism evidence="10 11">
    <name type="scientific">Paenibacillus aceris</name>
    <dbReference type="NCBI Taxonomy" id="869555"/>
    <lineage>
        <taxon>Bacteria</taxon>
        <taxon>Bacillati</taxon>
        <taxon>Bacillota</taxon>
        <taxon>Bacilli</taxon>
        <taxon>Bacillales</taxon>
        <taxon>Paenibacillaceae</taxon>
        <taxon>Paenibacillus</taxon>
    </lineage>
</organism>
<dbReference type="InterPro" id="IPR036388">
    <property type="entry name" value="WH-like_DNA-bd_sf"/>
</dbReference>
<dbReference type="Gene3D" id="1.10.10.10">
    <property type="entry name" value="Winged helix-like DNA-binding domain superfamily/Winged helix DNA-binding domain"/>
    <property type="match status" value="1"/>
</dbReference>
<dbReference type="SMART" id="SM00448">
    <property type="entry name" value="REC"/>
    <property type="match status" value="1"/>
</dbReference>
<evidence type="ECO:0000256" key="1">
    <source>
        <dbReference type="ARBA" id="ARBA00022553"/>
    </source>
</evidence>
<evidence type="ECO:0000256" key="3">
    <source>
        <dbReference type="ARBA" id="ARBA00023015"/>
    </source>
</evidence>
<evidence type="ECO:0000259" key="8">
    <source>
        <dbReference type="PROSITE" id="PS50110"/>
    </source>
</evidence>
<dbReference type="SUPFAM" id="SSF46894">
    <property type="entry name" value="C-terminal effector domain of the bipartite response regulators"/>
    <property type="match status" value="1"/>
</dbReference>
<dbReference type="Pfam" id="PF00486">
    <property type="entry name" value="Trans_reg_C"/>
    <property type="match status" value="1"/>
</dbReference>
<dbReference type="CDD" id="cd17574">
    <property type="entry name" value="REC_OmpR"/>
    <property type="match status" value="1"/>
</dbReference>
<evidence type="ECO:0000313" key="11">
    <source>
        <dbReference type="Proteomes" id="UP001519344"/>
    </source>
</evidence>
<dbReference type="Gene3D" id="3.40.50.2300">
    <property type="match status" value="1"/>
</dbReference>
<feature type="domain" description="OmpR/PhoB-type" evidence="9">
    <location>
        <begin position="139"/>
        <end position="238"/>
    </location>
</feature>
<comment type="caution">
    <text evidence="10">The sequence shown here is derived from an EMBL/GenBank/DDBJ whole genome shotgun (WGS) entry which is preliminary data.</text>
</comment>
<dbReference type="CDD" id="cd00383">
    <property type="entry name" value="trans_reg_C"/>
    <property type="match status" value="1"/>
</dbReference>
<sequence>MAQETILIIDDEKEIRNLVGIYLTNEGYNILKAADGLEGLAYLENETVHLVILDIMMPRMDGIQACMKIRESKNVPIIMLTAKSQDMDKIMGLTTGADDYVTKPFQPLELVARVKSQLRRYLRLNQMNGNLQTNTSEKMDVISIDDLCINVTTHDVTVEGREIKLTPREFAILELLARNPGVVFNTEKIYERVWNEPFYESENTVMVHIRNIREKLEDNSRSPRYIKTVWGVGYKIEL</sequence>
<dbReference type="InterPro" id="IPR016032">
    <property type="entry name" value="Sig_transdc_resp-reg_C-effctor"/>
</dbReference>
<dbReference type="Gene3D" id="6.10.250.690">
    <property type="match status" value="1"/>
</dbReference>
<keyword evidence="1 6" id="KW-0597">Phosphoprotein</keyword>
<accession>A0ABS4I757</accession>
<dbReference type="PANTHER" id="PTHR48111">
    <property type="entry name" value="REGULATOR OF RPOS"/>
    <property type="match status" value="1"/>
</dbReference>
<protein>
    <submittedName>
        <fullName evidence="10">DNA-binding response OmpR family regulator</fullName>
    </submittedName>
</protein>
<reference evidence="10 11" key="1">
    <citation type="submission" date="2021-03" db="EMBL/GenBank/DDBJ databases">
        <title>Genomic Encyclopedia of Type Strains, Phase IV (KMG-IV): sequencing the most valuable type-strain genomes for metagenomic binning, comparative biology and taxonomic classification.</title>
        <authorList>
            <person name="Goeker M."/>
        </authorList>
    </citation>
    <scope>NUCLEOTIDE SEQUENCE [LARGE SCALE GENOMIC DNA]</scope>
    <source>
        <strain evidence="10 11">DSM 24950</strain>
    </source>
</reference>
<feature type="domain" description="Response regulatory" evidence="8">
    <location>
        <begin position="5"/>
        <end position="118"/>
    </location>
</feature>
<evidence type="ECO:0000256" key="7">
    <source>
        <dbReference type="PROSITE-ProRule" id="PRU01091"/>
    </source>
</evidence>
<keyword evidence="4 7" id="KW-0238">DNA-binding</keyword>
<evidence type="ECO:0000256" key="5">
    <source>
        <dbReference type="ARBA" id="ARBA00023163"/>
    </source>
</evidence>
<dbReference type="Proteomes" id="UP001519344">
    <property type="component" value="Unassembled WGS sequence"/>
</dbReference>
<keyword evidence="3" id="KW-0805">Transcription regulation</keyword>
<dbReference type="InterPro" id="IPR039420">
    <property type="entry name" value="WalR-like"/>
</dbReference>
<dbReference type="PROSITE" id="PS51755">
    <property type="entry name" value="OMPR_PHOB"/>
    <property type="match status" value="1"/>
</dbReference>
<evidence type="ECO:0000256" key="2">
    <source>
        <dbReference type="ARBA" id="ARBA00023012"/>
    </source>
</evidence>
<feature type="DNA-binding region" description="OmpR/PhoB-type" evidence="7">
    <location>
        <begin position="139"/>
        <end position="238"/>
    </location>
</feature>
<dbReference type="Pfam" id="PF00072">
    <property type="entry name" value="Response_reg"/>
    <property type="match status" value="1"/>
</dbReference>
<keyword evidence="2" id="KW-0902">Two-component regulatory system</keyword>
<evidence type="ECO:0000256" key="6">
    <source>
        <dbReference type="PROSITE-ProRule" id="PRU00169"/>
    </source>
</evidence>
<dbReference type="InterPro" id="IPR001867">
    <property type="entry name" value="OmpR/PhoB-type_DNA-bd"/>
</dbReference>
<dbReference type="SMART" id="SM00862">
    <property type="entry name" value="Trans_reg_C"/>
    <property type="match status" value="1"/>
</dbReference>
<dbReference type="InterPro" id="IPR011006">
    <property type="entry name" value="CheY-like_superfamily"/>
</dbReference>
<dbReference type="InterPro" id="IPR001789">
    <property type="entry name" value="Sig_transdc_resp-reg_receiver"/>
</dbReference>
<keyword evidence="11" id="KW-1185">Reference proteome</keyword>
<name>A0ABS4I757_9BACL</name>
<dbReference type="SUPFAM" id="SSF52172">
    <property type="entry name" value="CheY-like"/>
    <property type="match status" value="1"/>
</dbReference>
<evidence type="ECO:0000313" key="10">
    <source>
        <dbReference type="EMBL" id="MBP1966690.1"/>
    </source>
</evidence>
<dbReference type="PANTHER" id="PTHR48111:SF2">
    <property type="entry name" value="RESPONSE REGULATOR SAER"/>
    <property type="match status" value="1"/>
</dbReference>